<keyword evidence="4" id="KW-0732">Signal</keyword>
<comment type="subcellular location">
    <subcellularLocation>
        <location evidence="1">Secreted</location>
    </subcellularLocation>
</comment>
<comment type="similarity">
    <text evidence="2 8">Belongs to the peptidase S1B family.</text>
</comment>
<dbReference type="PRINTS" id="PR00839">
    <property type="entry name" value="V8PROTEASE"/>
</dbReference>
<evidence type="ECO:0000256" key="7">
    <source>
        <dbReference type="PIRSR" id="PIRSR608256-1"/>
    </source>
</evidence>
<keyword evidence="6 8" id="KW-0720">Serine protease</keyword>
<evidence type="ECO:0000256" key="1">
    <source>
        <dbReference type="ARBA" id="ARBA00004613"/>
    </source>
</evidence>
<evidence type="ECO:0000313" key="10">
    <source>
        <dbReference type="Proteomes" id="UP000004038"/>
    </source>
</evidence>
<evidence type="ECO:0000256" key="3">
    <source>
        <dbReference type="ARBA" id="ARBA00022670"/>
    </source>
</evidence>
<dbReference type="RefSeq" id="WP_003536908.1">
    <property type="nucleotide sequence ID" value="NZ_AGVV01000126.1"/>
</dbReference>
<evidence type="ECO:0000313" key="9">
    <source>
        <dbReference type="EMBL" id="EHK73637.1"/>
    </source>
</evidence>
<sequence>MLSLCTGGLGQAAAQDAVAVAARYNARVAHVETIGTLYNNSQEVGGGSGLLLGDSFVLTNDHVIPREQNYITLVVAVRLKSRLLAPLGVRAIHRDAERDLALLELNTPVSDASGPRCPMPVISDAEQVPMGSSVFVLGFPLNQDLSISGGLISNHDGGKGRWQTDTLINPGNSGGPAFDTRGALVGIAVGGITKWTFGDDVREVSGVNFIIPTSQILDSPLYAKISAMPAEQRCWTNFETAVVTSGGYEAPERLSRDHFVSETKDDHPVLLAPHSRSYQRTLEAEPGYRITSCTWRGSSENHVSDVTCNVQPAGASAVFSFRLTSGPAYDQWRGWLAGTVTLDQQRNP</sequence>
<dbReference type="InterPro" id="IPR009003">
    <property type="entry name" value="Peptidase_S1_PA"/>
</dbReference>
<dbReference type="Proteomes" id="UP000004038">
    <property type="component" value="Unassembled WGS sequence"/>
</dbReference>
<dbReference type="Pfam" id="PF13365">
    <property type="entry name" value="Trypsin_2"/>
    <property type="match status" value="1"/>
</dbReference>
<dbReference type="GO" id="GO:0005576">
    <property type="term" value="C:extracellular region"/>
    <property type="evidence" value="ECO:0007669"/>
    <property type="project" value="UniProtKB-SubCell"/>
</dbReference>
<dbReference type="InterPro" id="IPR008256">
    <property type="entry name" value="Peptidase_S1B"/>
</dbReference>
<dbReference type="GO" id="GO:0006508">
    <property type="term" value="P:proteolysis"/>
    <property type="evidence" value="ECO:0007669"/>
    <property type="project" value="UniProtKB-KW"/>
</dbReference>
<evidence type="ECO:0000256" key="5">
    <source>
        <dbReference type="ARBA" id="ARBA00022801"/>
    </source>
</evidence>
<proteinExistence type="inferred from homology"/>
<feature type="active site" description="Charge relay system" evidence="7">
    <location>
        <position position="173"/>
    </location>
</feature>
<evidence type="ECO:0000256" key="6">
    <source>
        <dbReference type="ARBA" id="ARBA00022825"/>
    </source>
</evidence>
<gene>
    <name evidence="9" type="ORF">SM0020_32937</name>
</gene>
<protein>
    <recommendedName>
        <fullName evidence="8">Serine protease</fullName>
        <ecNumber evidence="8">3.4.21.-</ecNumber>
    </recommendedName>
</protein>
<dbReference type="EC" id="3.4.21.-" evidence="8"/>
<accession>H0GAM8</accession>
<dbReference type="PANTHER" id="PTHR43019">
    <property type="entry name" value="SERINE ENDOPROTEASE DEGS"/>
    <property type="match status" value="1"/>
</dbReference>
<dbReference type="Gene3D" id="2.40.10.10">
    <property type="entry name" value="Trypsin-like serine proteases"/>
    <property type="match status" value="2"/>
</dbReference>
<keyword evidence="3 8" id="KW-0645">Protease</keyword>
<evidence type="ECO:0000256" key="8">
    <source>
        <dbReference type="RuleBase" id="RU004296"/>
    </source>
</evidence>
<organism evidence="9 10">
    <name type="scientific">Sinorhizobium meliloti CCNWSX0020</name>
    <dbReference type="NCBI Taxonomy" id="1107881"/>
    <lineage>
        <taxon>Bacteria</taxon>
        <taxon>Pseudomonadati</taxon>
        <taxon>Pseudomonadota</taxon>
        <taxon>Alphaproteobacteria</taxon>
        <taxon>Hyphomicrobiales</taxon>
        <taxon>Rhizobiaceae</taxon>
        <taxon>Sinorhizobium/Ensifer group</taxon>
        <taxon>Sinorhizobium</taxon>
    </lineage>
</organism>
<dbReference type="InterPro" id="IPR043504">
    <property type="entry name" value="Peptidase_S1_PA_chymotrypsin"/>
</dbReference>
<reference evidence="9 10" key="1">
    <citation type="journal article" date="2012" name="J. Bacteriol.">
        <title>Draft Genome Sequence of Sinorhizobium meliloti CCNWSX0020, a Nitrogen-Fixing Symbiont with Copper Tolerance Capability Isolated from Lead-Zinc Mine Tailings.</title>
        <authorList>
            <person name="Li Z."/>
            <person name="Ma Z."/>
            <person name="Hao X."/>
            <person name="Wei G."/>
        </authorList>
    </citation>
    <scope>NUCLEOTIDE SEQUENCE [LARGE SCALE GENOMIC DNA]</scope>
    <source>
        <strain evidence="9 10">CCNWSX0020</strain>
    </source>
</reference>
<evidence type="ECO:0000256" key="2">
    <source>
        <dbReference type="ARBA" id="ARBA00008764"/>
    </source>
</evidence>
<keyword evidence="5 8" id="KW-0378">Hydrolase</keyword>
<evidence type="ECO:0000256" key="4">
    <source>
        <dbReference type="ARBA" id="ARBA00022729"/>
    </source>
</evidence>
<name>H0GAM8_RHIML</name>
<dbReference type="SUPFAM" id="SSF50494">
    <property type="entry name" value="Trypsin-like serine proteases"/>
    <property type="match status" value="1"/>
</dbReference>
<feature type="active site" description="Charge relay system" evidence="7">
    <location>
        <position position="99"/>
    </location>
</feature>
<feature type="active site" description="Charge relay system" evidence="7">
    <location>
        <position position="62"/>
    </location>
</feature>
<dbReference type="PANTHER" id="PTHR43019:SF23">
    <property type="entry name" value="PROTEASE DO-LIKE 5, CHLOROPLASTIC"/>
    <property type="match status" value="1"/>
</dbReference>
<dbReference type="EMBL" id="AGVV01000126">
    <property type="protein sequence ID" value="EHK73637.1"/>
    <property type="molecule type" value="Genomic_DNA"/>
</dbReference>
<dbReference type="GO" id="GO:0008236">
    <property type="term" value="F:serine-type peptidase activity"/>
    <property type="evidence" value="ECO:0007669"/>
    <property type="project" value="UniProtKB-KW"/>
</dbReference>
<dbReference type="AlphaFoldDB" id="H0GAM8"/>